<keyword evidence="2" id="KW-0808">Transferase</keyword>
<dbReference type="InterPro" id="IPR052514">
    <property type="entry name" value="SAM-dependent_MTase"/>
</dbReference>
<reference evidence="2 3" key="1">
    <citation type="submission" date="2018-05" db="EMBL/GenBank/DDBJ databases">
        <title>Genomic Encyclopedia of Type Strains, Phase IV (KMG-IV): sequencing the most valuable type-strain genomes for metagenomic binning, comparative biology and taxonomic classification.</title>
        <authorList>
            <person name="Goeker M."/>
        </authorList>
    </citation>
    <scope>NUCLEOTIDE SEQUENCE [LARGE SCALE GENOMIC DNA]</scope>
    <source>
        <strain evidence="2 3">DSM 6462</strain>
    </source>
</reference>
<accession>A0A2V3TXG5</accession>
<organism evidence="2 3">
    <name type="scientific">Chelatococcus asaccharovorans</name>
    <dbReference type="NCBI Taxonomy" id="28210"/>
    <lineage>
        <taxon>Bacteria</taxon>
        <taxon>Pseudomonadati</taxon>
        <taxon>Pseudomonadota</taxon>
        <taxon>Alphaproteobacteria</taxon>
        <taxon>Hyphomicrobiales</taxon>
        <taxon>Chelatococcaceae</taxon>
        <taxon>Chelatococcus</taxon>
    </lineage>
</organism>
<dbReference type="Proteomes" id="UP000248021">
    <property type="component" value="Unassembled WGS sequence"/>
</dbReference>
<dbReference type="GO" id="GO:0032259">
    <property type="term" value="P:methylation"/>
    <property type="evidence" value="ECO:0007669"/>
    <property type="project" value="UniProtKB-KW"/>
</dbReference>
<sequence length="282" mass="31446">MTLRPVNAGSYDSEPFGTFAPNNALRSIIAMTRSMPDVWLPKRTALALRNIALRGLDGRPVDVETLGVRMRLFPYNNVCEKRILFTPQYFDVEEREILASRLKGDCTFIDIGANVGAYSLFAAAQAGPRARILAIEPQPDIFERLVANIRFNPFGTIKAIACALADKSGELTLFLDYENRGESSVKIVGSDNTTAVRVPAKTLLELLREEGFAHLDAAKLDVEGAEDLIMEPFLDQAPEALFPKLLIIEDGEGRWQTDLPKLLVSKGYRFVTRTRLNLVFER</sequence>
<dbReference type="InterPro" id="IPR029063">
    <property type="entry name" value="SAM-dependent_MTases_sf"/>
</dbReference>
<dbReference type="NCBIfam" id="TIGR01444">
    <property type="entry name" value="fkbM_fam"/>
    <property type="match status" value="1"/>
</dbReference>
<evidence type="ECO:0000259" key="1">
    <source>
        <dbReference type="Pfam" id="PF05050"/>
    </source>
</evidence>
<dbReference type="Gene3D" id="3.40.50.150">
    <property type="entry name" value="Vaccinia Virus protein VP39"/>
    <property type="match status" value="1"/>
</dbReference>
<keyword evidence="3" id="KW-1185">Reference proteome</keyword>
<proteinExistence type="predicted"/>
<dbReference type="EMBL" id="QJJK01000014">
    <property type="protein sequence ID" value="PXW53243.1"/>
    <property type="molecule type" value="Genomic_DNA"/>
</dbReference>
<dbReference type="Pfam" id="PF05050">
    <property type="entry name" value="Methyltransf_21"/>
    <property type="match status" value="1"/>
</dbReference>
<dbReference type="AlphaFoldDB" id="A0A2V3TXG5"/>
<comment type="caution">
    <text evidence="2">The sequence shown here is derived from an EMBL/GenBank/DDBJ whole genome shotgun (WGS) entry which is preliminary data.</text>
</comment>
<gene>
    <name evidence="2" type="ORF">C7450_114119</name>
</gene>
<evidence type="ECO:0000313" key="3">
    <source>
        <dbReference type="Proteomes" id="UP000248021"/>
    </source>
</evidence>
<dbReference type="PANTHER" id="PTHR34203">
    <property type="entry name" value="METHYLTRANSFERASE, FKBM FAMILY PROTEIN"/>
    <property type="match status" value="1"/>
</dbReference>
<name>A0A2V3TXG5_9HYPH</name>
<keyword evidence="2" id="KW-0489">Methyltransferase</keyword>
<dbReference type="InterPro" id="IPR006342">
    <property type="entry name" value="FkbM_mtfrase"/>
</dbReference>
<protein>
    <submittedName>
        <fullName evidence="2">FkbM family methyltransferase</fullName>
    </submittedName>
</protein>
<dbReference type="OrthoDB" id="7542440at2"/>
<dbReference type="SUPFAM" id="SSF53335">
    <property type="entry name" value="S-adenosyl-L-methionine-dependent methyltransferases"/>
    <property type="match status" value="1"/>
</dbReference>
<dbReference type="GO" id="GO:0008168">
    <property type="term" value="F:methyltransferase activity"/>
    <property type="evidence" value="ECO:0007669"/>
    <property type="project" value="UniProtKB-KW"/>
</dbReference>
<dbReference type="RefSeq" id="WP_110377790.1">
    <property type="nucleotide sequence ID" value="NZ_JAHBRY010000001.1"/>
</dbReference>
<evidence type="ECO:0000313" key="2">
    <source>
        <dbReference type="EMBL" id="PXW53243.1"/>
    </source>
</evidence>
<feature type="domain" description="Methyltransferase FkbM" evidence="1">
    <location>
        <begin position="110"/>
        <end position="269"/>
    </location>
</feature>
<dbReference type="PANTHER" id="PTHR34203:SF15">
    <property type="entry name" value="SLL1173 PROTEIN"/>
    <property type="match status" value="1"/>
</dbReference>